<keyword evidence="2" id="KW-1185">Reference proteome</keyword>
<protein>
    <submittedName>
        <fullName evidence="1">Uncharacterized protein</fullName>
    </submittedName>
</protein>
<dbReference type="AlphaFoldDB" id="A0A6V8KIA5"/>
<evidence type="ECO:0000313" key="2">
    <source>
        <dbReference type="Proteomes" id="UP000482800"/>
    </source>
</evidence>
<sequence length="93" mass="10087">MQQPDGGAVQGMLRRLAGVWAVDGYGGAEREALLIDHDASLLQIDAAPAQPGRFTMARAALPGQPRLKPHNPVSKVRRRVRSACRAYARQAGW</sequence>
<dbReference type="EMBL" id="BLPF01000004">
    <property type="protein sequence ID" value="GFJ84933.1"/>
    <property type="molecule type" value="Genomic_DNA"/>
</dbReference>
<proteinExistence type="predicted"/>
<reference evidence="1 2" key="1">
    <citation type="submission" date="2020-03" db="EMBL/GenBank/DDBJ databases">
        <title>Whole genome shotgun sequence of Phytohabitans houttuyneae NBRC 108639.</title>
        <authorList>
            <person name="Komaki H."/>
            <person name="Tamura T."/>
        </authorList>
    </citation>
    <scope>NUCLEOTIDE SEQUENCE [LARGE SCALE GENOMIC DNA]</scope>
    <source>
        <strain evidence="1 2">NBRC 108639</strain>
    </source>
</reference>
<organism evidence="1 2">
    <name type="scientific">Phytohabitans houttuyneae</name>
    <dbReference type="NCBI Taxonomy" id="1076126"/>
    <lineage>
        <taxon>Bacteria</taxon>
        <taxon>Bacillati</taxon>
        <taxon>Actinomycetota</taxon>
        <taxon>Actinomycetes</taxon>
        <taxon>Micromonosporales</taxon>
        <taxon>Micromonosporaceae</taxon>
    </lineage>
</organism>
<comment type="caution">
    <text evidence="1">The sequence shown here is derived from an EMBL/GenBank/DDBJ whole genome shotgun (WGS) entry which is preliminary data.</text>
</comment>
<reference evidence="1 2" key="2">
    <citation type="submission" date="2020-03" db="EMBL/GenBank/DDBJ databases">
        <authorList>
            <person name="Ichikawa N."/>
            <person name="Kimura A."/>
            <person name="Kitahashi Y."/>
            <person name="Uohara A."/>
        </authorList>
    </citation>
    <scope>NUCLEOTIDE SEQUENCE [LARGE SCALE GENOMIC DNA]</scope>
    <source>
        <strain evidence="1 2">NBRC 108639</strain>
    </source>
</reference>
<gene>
    <name evidence="1" type="ORF">Phou_091130</name>
</gene>
<name>A0A6V8KIA5_9ACTN</name>
<dbReference type="Proteomes" id="UP000482800">
    <property type="component" value="Unassembled WGS sequence"/>
</dbReference>
<evidence type="ECO:0000313" key="1">
    <source>
        <dbReference type="EMBL" id="GFJ84933.1"/>
    </source>
</evidence>
<accession>A0A6V8KIA5</accession>